<gene>
    <name evidence="2" type="primary">mdlB2</name>
    <name evidence="2" type="ORF">N24_2090</name>
</gene>
<feature type="transmembrane region" description="Helical" evidence="1">
    <location>
        <begin position="21"/>
        <end position="48"/>
    </location>
</feature>
<keyword evidence="3" id="KW-1185">Reference proteome</keyword>
<feature type="transmembrane region" description="Helical" evidence="1">
    <location>
        <begin position="111"/>
        <end position="130"/>
    </location>
</feature>
<accession>A0A169RZR6</accession>
<feature type="transmembrane region" description="Helical" evidence="1">
    <location>
        <begin position="376"/>
        <end position="397"/>
    </location>
</feature>
<evidence type="ECO:0000313" key="3">
    <source>
        <dbReference type="Proteomes" id="UP000218244"/>
    </source>
</evidence>
<dbReference type="KEGG" id="csur:N24_2090"/>
<feature type="transmembrane region" description="Helical" evidence="1">
    <location>
        <begin position="448"/>
        <end position="475"/>
    </location>
</feature>
<keyword evidence="1" id="KW-0472">Membrane</keyword>
<feature type="transmembrane region" description="Helical" evidence="1">
    <location>
        <begin position="136"/>
        <end position="160"/>
    </location>
</feature>
<protein>
    <submittedName>
        <fullName evidence="2">ABC transporter permease</fullName>
    </submittedName>
</protein>
<keyword evidence="1" id="KW-1133">Transmembrane helix</keyword>
<name>A0A169RZR6_9CORY</name>
<feature type="transmembrane region" description="Helical" evidence="1">
    <location>
        <begin position="228"/>
        <end position="247"/>
    </location>
</feature>
<dbReference type="AlphaFoldDB" id="A0A169RZR6"/>
<feature type="transmembrane region" description="Helical" evidence="1">
    <location>
        <begin position="328"/>
        <end position="347"/>
    </location>
</feature>
<feature type="transmembrane region" description="Helical" evidence="1">
    <location>
        <begin position="403"/>
        <end position="427"/>
    </location>
</feature>
<proteinExistence type="predicted"/>
<feature type="transmembrane region" description="Helical" evidence="1">
    <location>
        <begin position="172"/>
        <end position="190"/>
    </location>
</feature>
<dbReference type="RefSeq" id="WP_096456774.1">
    <property type="nucleotide sequence ID" value="NZ_AP017369.1"/>
</dbReference>
<dbReference type="EMBL" id="AP017369">
    <property type="protein sequence ID" value="BAU96352.1"/>
    <property type="molecule type" value="Genomic_DNA"/>
</dbReference>
<reference evidence="2 3" key="1">
    <citation type="submission" date="2016-02" db="EMBL/GenBank/DDBJ databases">
        <title>Corynebacterium glutamicum N24 whole genome sequencing project.</title>
        <authorList>
            <person name="Matsutani M."/>
            <person name="Nangtapong N."/>
            <person name="Yakushi T."/>
            <person name="Matsushita K."/>
        </authorList>
    </citation>
    <scope>NUCLEOTIDE SEQUENCE [LARGE SCALE GENOMIC DNA]</scope>
    <source>
        <strain evidence="2 3">N24</strain>
    </source>
</reference>
<dbReference type="Proteomes" id="UP000218244">
    <property type="component" value="Chromosome"/>
</dbReference>
<keyword evidence="1" id="KW-0812">Transmembrane</keyword>
<sequence length="526" mass="56157">MTKTLLKLQLMLWGRTIKGNRASLVMMLMISIYSFFGLIGFSLLLGFSLEQDQFGILAGIVTIGMLAYCVVAFMWPSGEGQLDPRVFATMPLEAKQLLPGFAISTLMQSRGITAVVCTLVTTIVAAIFMPPSSWPILVVMMLVSLITTLLLGELLGAVASGSSSSVSKDRKTVLTSVVFIVFILGYNLLIGADAMSRINVIGTYTKWTPLAAGAGAAEAFAAGLWLEAGILTVLALGYVTAGVWLWLRLINQALTAPLDQGGRGKNAKKTTDDGKKALFIPGVPWSVGGAIFSRSLRYLVKDSRLLGSLIVFPMLGLLFIFQSFTVEFFMIYVGLIMMAVFAGSIATNDFGYDGPASWLNIVSGVKAKTILLPRHWASMLPGGISLVAYIILTIVLAENKTTAVLLSFIGLGIFISGAAVALFVSTFNPYPTSKPGTNPWGDRSGYSGAAFIGAFAALFLGWIPTIPTIALGVFGLVSGQMWMVVLAEVLAVILPAAVYVATAKMCIAKVEKNLPEIFDKVKTHVK</sequence>
<evidence type="ECO:0000313" key="2">
    <source>
        <dbReference type="EMBL" id="BAU96352.1"/>
    </source>
</evidence>
<organism evidence="2 3">
    <name type="scientific">Corynebacterium suranareeae</name>
    <dbReference type="NCBI Taxonomy" id="2506452"/>
    <lineage>
        <taxon>Bacteria</taxon>
        <taxon>Bacillati</taxon>
        <taxon>Actinomycetota</taxon>
        <taxon>Actinomycetes</taxon>
        <taxon>Mycobacteriales</taxon>
        <taxon>Corynebacteriaceae</taxon>
        <taxon>Corynebacterium</taxon>
    </lineage>
</organism>
<feature type="transmembrane region" description="Helical" evidence="1">
    <location>
        <begin position="305"/>
        <end position="322"/>
    </location>
</feature>
<feature type="transmembrane region" description="Helical" evidence="1">
    <location>
        <begin position="481"/>
        <end position="502"/>
    </location>
</feature>
<feature type="transmembrane region" description="Helical" evidence="1">
    <location>
        <begin position="54"/>
        <end position="75"/>
    </location>
</feature>
<evidence type="ECO:0000256" key="1">
    <source>
        <dbReference type="SAM" id="Phobius"/>
    </source>
</evidence>